<name>A0AAD6YDF7_9AGAR</name>
<protein>
    <submittedName>
        <fullName evidence="2">Uncharacterized protein</fullName>
    </submittedName>
</protein>
<organism evidence="2 3">
    <name type="scientific">Mycena pura</name>
    <dbReference type="NCBI Taxonomy" id="153505"/>
    <lineage>
        <taxon>Eukaryota</taxon>
        <taxon>Fungi</taxon>
        <taxon>Dikarya</taxon>
        <taxon>Basidiomycota</taxon>
        <taxon>Agaricomycotina</taxon>
        <taxon>Agaricomycetes</taxon>
        <taxon>Agaricomycetidae</taxon>
        <taxon>Agaricales</taxon>
        <taxon>Marasmiineae</taxon>
        <taxon>Mycenaceae</taxon>
        <taxon>Mycena</taxon>
    </lineage>
</organism>
<reference evidence="2" key="1">
    <citation type="submission" date="2023-03" db="EMBL/GenBank/DDBJ databases">
        <title>Massive genome expansion in bonnet fungi (Mycena s.s.) driven by repeated elements and novel gene families across ecological guilds.</title>
        <authorList>
            <consortium name="Lawrence Berkeley National Laboratory"/>
            <person name="Harder C.B."/>
            <person name="Miyauchi S."/>
            <person name="Viragh M."/>
            <person name="Kuo A."/>
            <person name="Thoen E."/>
            <person name="Andreopoulos B."/>
            <person name="Lu D."/>
            <person name="Skrede I."/>
            <person name="Drula E."/>
            <person name="Henrissat B."/>
            <person name="Morin E."/>
            <person name="Kohler A."/>
            <person name="Barry K."/>
            <person name="LaButti K."/>
            <person name="Morin E."/>
            <person name="Salamov A."/>
            <person name="Lipzen A."/>
            <person name="Mereny Z."/>
            <person name="Hegedus B."/>
            <person name="Baldrian P."/>
            <person name="Stursova M."/>
            <person name="Weitz H."/>
            <person name="Taylor A."/>
            <person name="Grigoriev I.V."/>
            <person name="Nagy L.G."/>
            <person name="Martin F."/>
            <person name="Kauserud H."/>
        </authorList>
    </citation>
    <scope>NUCLEOTIDE SEQUENCE</scope>
    <source>
        <strain evidence="2">9144</strain>
    </source>
</reference>
<comment type="caution">
    <text evidence="2">The sequence shown here is derived from an EMBL/GenBank/DDBJ whole genome shotgun (WGS) entry which is preliminary data.</text>
</comment>
<dbReference type="Proteomes" id="UP001219525">
    <property type="component" value="Unassembled WGS sequence"/>
</dbReference>
<evidence type="ECO:0000256" key="1">
    <source>
        <dbReference type="SAM" id="MobiDB-lite"/>
    </source>
</evidence>
<gene>
    <name evidence="2" type="ORF">GGX14DRAFT_394690</name>
</gene>
<dbReference type="EMBL" id="JARJCW010000028">
    <property type="protein sequence ID" value="KAJ7210471.1"/>
    <property type="molecule type" value="Genomic_DNA"/>
</dbReference>
<dbReference type="AlphaFoldDB" id="A0AAD6YDF7"/>
<feature type="region of interest" description="Disordered" evidence="1">
    <location>
        <begin position="1"/>
        <end position="23"/>
    </location>
</feature>
<proteinExistence type="predicted"/>
<keyword evidence="3" id="KW-1185">Reference proteome</keyword>
<evidence type="ECO:0000313" key="3">
    <source>
        <dbReference type="Proteomes" id="UP001219525"/>
    </source>
</evidence>
<accession>A0AAD6YDF7</accession>
<sequence length="125" mass="13750">MPVLVLDPASNPNAVPAHGPPPITPQELDAPLAKRKVTADYLLNLAHFLVFWTVGRTRIWTYPNTPVSSTHVVVPKASLNVNQPRRIANLVTLLSSHLELASCRIARPGLTTLYFLFPVPRDVAQ</sequence>
<evidence type="ECO:0000313" key="2">
    <source>
        <dbReference type="EMBL" id="KAJ7210471.1"/>
    </source>
</evidence>